<feature type="compositionally biased region" description="Low complexity" evidence="2">
    <location>
        <begin position="24"/>
        <end position="36"/>
    </location>
</feature>
<protein>
    <submittedName>
        <fullName evidence="3">Uncharacterized protein</fullName>
    </submittedName>
</protein>
<accession>A0ABR0FQE2</accession>
<dbReference type="Proteomes" id="UP001322138">
    <property type="component" value="Unassembled WGS sequence"/>
</dbReference>
<name>A0ABR0FQE2_9PEZI</name>
<gene>
    <name evidence="3" type="ORF">QC761_0030610</name>
</gene>
<dbReference type="GeneID" id="87891380"/>
<reference evidence="3 4" key="1">
    <citation type="journal article" date="2023" name="bioRxiv">
        <title>High-quality genome assemblies of four members of thePodospora anserinaspecies complex.</title>
        <authorList>
            <person name="Ament-Velasquez S.L."/>
            <person name="Vogan A.A."/>
            <person name="Wallerman O."/>
            <person name="Hartmann F."/>
            <person name="Gautier V."/>
            <person name="Silar P."/>
            <person name="Giraud T."/>
            <person name="Johannesson H."/>
        </authorList>
    </citation>
    <scope>NUCLEOTIDE SEQUENCE [LARGE SCALE GENOMIC DNA]</scope>
    <source>
        <strain evidence="3 4">CBS 112042</strain>
    </source>
</reference>
<feature type="coiled-coil region" evidence="1">
    <location>
        <begin position="178"/>
        <end position="215"/>
    </location>
</feature>
<evidence type="ECO:0000313" key="3">
    <source>
        <dbReference type="EMBL" id="KAK4645249.1"/>
    </source>
</evidence>
<sequence>MPKTPKTPIPTVSPKTPYQRPRSSRGGSVSSTSTGTVAATRWDTIAQALLDTAKLPPIRIRLSQGLPPGWGKRYKRNIVTLVTKYDQEANLNITPEKLVVRRALVALSHQDAYKWSVNKPPTEDLKYFWTDEDSGRILEGVVFKNVHEEYQALLEKVHQERSRIAEDVDATISPSRTLALLEKKLRKITHDNREVEQLRQENQRLQDVMATMNLDSFERYCGYAIDVRTRAVITFMKNKTKYEYTANPNAEAARVAVRDCIDRVPEENGAQEIVVPQPFSTGTSVIRATALSRRFHGAYFLMDCEIVADKLALDRHGEAARDTLSPVLVYSP</sequence>
<evidence type="ECO:0000313" key="4">
    <source>
        <dbReference type="Proteomes" id="UP001322138"/>
    </source>
</evidence>
<keyword evidence="4" id="KW-1185">Reference proteome</keyword>
<keyword evidence="1" id="KW-0175">Coiled coil</keyword>
<evidence type="ECO:0000256" key="2">
    <source>
        <dbReference type="SAM" id="MobiDB-lite"/>
    </source>
</evidence>
<evidence type="ECO:0000256" key="1">
    <source>
        <dbReference type="SAM" id="Coils"/>
    </source>
</evidence>
<dbReference type="RefSeq" id="XP_062734225.1">
    <property type="nucleotide sequence ID" value="XM_062872256.1"/>
</dbReference>
<organism evidence="3 4">
    <name type="scientific">Podospora bellae-mahoneyi</name>
    <dbReference type="NCBI Taxonomy" id="2093777"/>
    <lineage>
        <taxon>Eukaryota</taxon>
        <taxon>Fungi</taxon>
        <taxon>Dikarya</taxon>
        <taxon>Ascomycota</taxon>
        <taxon>Pezizomycotina</taxon>
        <taxon>Sordariomycetes</taxon>
        <taxon>Sordariomycetidae</taxon>
        <taxon>Sordariales</taxon>
        <taxon>Podosporaceae</taxon>
        <taxon>Podospora</taxon>
    </lineage>
</organism>
<proteinExistence type="predicted"/>
<feature type="region of interest" description="Disordered" evidence="2">
    <location>
        <begin position="1"/>
        <end position="36"/>
    </location>
</feature>
<dbReference type="EMBL" id="JAFFGZ010000004">
    <property type="protein sequence ID" value="KAK4645249.1"/>
    <property type="molecule type" value="Genomic_DNA"/>
</dbReference>
<comment type="caution">
    <text evidence="3">The sequence shown here is derived from an EMBL/GenBank/DDBJ whole genome shotgun (WGS) entry which is preliminary data.</text>
</comment>